<gene>
    <name evidence="2" type="ORF">C5Y98_30015</name>
</gene>
<name>A0A2S8F377_9BACT</name>
<reference evidence="2 3" key="1">
    <citation type="submission" date="2018-02" db="EMBL/GenBank/DDBJ databases">
        <title>Comparative genomes isolates from brazilian mangrove.</title>
        <authorList>
            <person name="Araujo J.E."/>
            <person name="Taketani R.G."/>
            <person name="Silva M.C.P."/>
            <person name="Loureco M.V."/>
            <person name="Andreote F.D."/>
        </authorList>
    </citation>
    <scope>NUCLEOTIDE SEQUENCE [LARGE SCALE GENOMIC DNA]</scope>
    <source>
        <strain evidence="2 3">NAP PRIS-MGV</strain>
    </source>
</reference>
<feature type="signal peptide" evidence="1">
    <location>
        <begin position="1"/>
        <end position="18"/>
    </location>
</feature>
<dbReference type="Proteomes" id="UP000239388">
    <property type="component" value="Unassembled WGS sequence"/>
</dbReference>
<dbReference type="EMBL" id="PUIB01000030">
    <property type="protein sequence ID" value="PQO26618.1"/>
    <property type="molecule type" value="Genomic_DNA"/>
</dbReference>
<organism evidence="2 3">
    <name type="scientific">Blastopirellula marina</name>
    <dbReference type="NCBI Taxonomy" id="124"/>
    <lineage>
        <taxon>Bacteria</taxon>
        <taxon>Pseudomonadati</taxon>
        <taxon>Planctomycetota</taxon>
        <taxon>Planctomycetia</taxon>
        <taxon>Pirellulales</taxon>
        <taxon>Pirellulaceae</taxon>
        <taxon>Blastopirellula</taxon>
    </lineage>
</organism>
<dbReference type="PROSITE" id="PS51257">
    <property type="entry name" value="PROKAR_LIPOPROTEIN"/>
    <property type="match status" value="1"/>
</dbReference>
<comment type="caution">
    <text evidence="2">The sequence shown here is derived from an EMBL/GenBank/DDBJ whole genome shotgun (WGS) entry which is preliminary data.</text>
</comment>
<keyword evidence="1" id="KW-0732">Signal</keyword>
<sequence>MFLRIFPLLCFACVLLVAGCGERPLVHDPNKPSDYGRLTLTRQVNNPELAQLIGPIVDNGNSPLALEEKLAADQDPASNGVVELMKIYPGPIADQVVDSTNAWLPNRDFQFPPLTLEKVRAYVVRHHDKIDRGRAALRMPQWKYFWQPTAGYLAEVHFVECTRAACRLEILAAAIALSDQDLDAASEHIAFALEYASRLGQVNHVYARRTAAELRQETFPAVAALGQQPNVTREQLVTIAKTLASHVAAWPNDADAWIADRACGLHQYELIRDGQFLSTLPREEFEELKATNGIDATVRAVTRNLNQDEVVYLQQMNAIIDACRRPFYQRTELLAKLDAQLAALEGTNDYPVVAAQWLLVDVAQQQRIAARDKALSLAWNLAFDQAVSREPAAEIPTNPLTGAPYQIRLEPERVTVAAVDGGGEDEILLLPRFNAGQSR</sequence>
<protein>
    <submittedName>
        <fullName evidence="2">Uncharacterized protein</fullName>
    </submittedName>
</protein>
<evidence type="ECO:0000313" key="3">
    <source>
        <dbReference type="Proteomes" id="UP000239388"/>
    </source>
</evidence>
<accession>A0A2S8F377</accession>
<dbReference type="AlphaFoldDB" id="A0A2S8F377"/>
<evidence type="ECO:0000256" key="1">
    <source>
        <dbReference type="SAM" id="SignalP"/>
    </source>
</evidence>
<evidence type="ECO:0000313" key="2">
    <source>
        <dbReference type="EMBL" id="PQO26618.1"/>
    </source>
</evidence>
<feature type="chain" id="PRO_5015735025" evidence="1">
    <location>
        <begin position="19"/>
        <end position="439"/>
    </location>
</feature>
<proteinExistence type="predicted"/>